<evidence type="ECO:0000313" key="2">
    <source>
        <dbReference type="Proteomes" id="UP000011135"/>
    </source>
</evidence>
<dbReference type="EMBL" id="AMZN01000014">
    <property type="protein sequence ID" value="ELR72871.1"/>
    <property type="molecule type" value="Genomic_DNA"/>
</dbReference>
<dbReference type="OrthoDB" id="9956144at2"/>
<dbReference type="STRING" id="1237149.C900_00832"/>
<evidence type="ECO:0000313" key="1">
    <source>
        <dbReference type="EMBL" id="ELR72871.1"/>
    </source>
</evidence>
<dbReference type="Proteomes" id="UP000011135">
    <property type="component" value="Unassembled WGS sequence"/>
</dbReference>
<keyword evidence="2" id="KW-1185">Reference proteome</keyword>
<comment type="caution">
    <text evidence="1">The sequence shown here is derived from an EMBL/GenBank/DDBJ whole genome shotgun (WGS) entry which is preliminary data.</text>
</comment>
<protein>
    <submittedName>
        <fullName evidence="1">Uncharacterized protein</fullName>
    </submittedName>
</protein>
<reference evidence="1 2" key="1">
    <citation type="submission" date="2012-12" db="EMBL/GenBank/DDBJ databases">
        <title>Genome assembly of Fulvivirga imtechensis AK7.</title>
        <authorList>
            <person name="Nupur N."/>
            <person name="Khatri I."/>
            <person name="Kumar R."/>
            <person name="Subramanian S."/>
            <person name="Pinnaka A."/>
        </authorList>
    </citation>
    <scope>NUCLEOTIDE SEQUENCE [LARGE SCALE GENOMIC DNA]</scope>
    <source>
        <strain evidence="1 2">AK7</strain>
    </source>
</reference>
<dbReference type="NCBIfam" id="NF038180">
    <property type="entry name" value="leader_pinensin"/>
    <property type="match status" value="1"/>
</dbReference>
<sequence>MKKSKMKLNELKVKSFTTEIEENAQNNAKGGTDVVLNTRPMCGLISIFFVCNIADPLHTWHAECP</sequence>
<accession>L8JV34</accession>
<proteinExistence type="predicted"/>
<name>L8JV34_9BACT</name>
<organism evidence="1 2">
    <name type="scientific">Fulvivirga imtechensis AK7</name>
    <dbReference type="NCBI Taxonomy" id="1237149"/>
    <lineage>
        <taxon>Bacteria</taxon>
        <taxon>Pseudomonadati</taxon>
        <taxon>Bacteroidota</taxon>
        <taxon>Cytophagia</taxon>
        <taxon>Cytophagales</taxon>
        <taxon>Fulvivirgaceae</taxon>
        <taxon>Fulvivirga</taxon>
    </lineage>
</organism>
<gene>
    <name evidence="1" type="ORF">C900_00832</name>
</gene>
<dbReference type="InterPro" id="IPR059231">
    <property type="entry name" value="Leader_pinensin"/>
</dbReference>
<dbReference type="RefSeq" id="WP_009578531.1">
    <property type="nucleotide sequence ID" value="NZ_AMZN01000014.1"/>
</dbReference>
<dbReference type="AlphaFoldDB" id="L8JV34"/>